<organism evidence="3 4">
    <name type="scientific">Gilvimarinus algae</name>
    <dbReference type="NCBI Taxonomy" id="3058037"/>
    <lineage>
        <taxon>Bacteria</taxon>
        <taxon>Pseudomonadati</taxon>
        <taxon>Pseudomonadota</taxon>
        <taxon>Gammaproteobacteria</taxon>
        <taxon>Cellvibrionales</taxon>
        <taxon>Cellvibrionaceae</taxon>
        <taxon>Gilvimarinus</taxon>
    </lineage>
</organism>
<dbReference type="InterPro" id="IPR040794">
    <property type="entry name" value="CE2_N"/>
</dbReference>
<dbReference type="PANTHER" id="PTHR37834:SF2">
    <property type="entry name" value="ESTERASE, SGNH HYDROLASE-TYPE"/>
    <property type="match status" value="1"/>
</dbReference>
<reference evidence="3" key="1">
    <citation type="submission" date="2023-07" db="EMBL/GenBank/DDBJ databases">
        <title>Gilvimarinus algae sp. nov., isolated from the surface of Kelp.</title>
        <authorList>
            <person name="Sun Y.Y."/>
            <person name="Gong Y."/>
            <person name="Du Z.J."/>
        </authorList>
    </citation>
    <scope>NUCLEOTIDE SEQUENCE</scope>
    <source>
        <strain evidence="3">SDUM040014</strain>
    </source>
</reference>
<dbReference type="RefSeq" id="WP_302710998.1">
    <property type="nucleotide sequence ID" value="NZ_JAULRT010000032.1"/>
</dbReference>
<keyword evidence="3" id="KW-0378">Hydrolase</keyword>
<evidence type="ECO:0000313" key="3">
    <source>
        <dbReference type="EMBL" id="MDO3380875.1"/>
    </source>
</evidence>
<feature type="domain" description="SGNH hydrolase-type esterase" evidence="1">
    <location>
        <begin position="178"/>
        <end position="345"/>
    </location>
</feature>
<dbReference type="Gene3D" id="3.40.50.1110">
    <property type="entry name" value="SGNH hydrolase"/>
    <property type="match status" value="1"/>
</dbReference>
<proteinExistence type="predicted"/>
<dbReference type="Pfam" id="PF17996">
    <property type="entry name" value="CE2_N"/>
    <property type="match status" value="1"/>
</dbReference>
<dbReference type="InterPro" id="IPR052762">
    <property type="entry name" value="PCW_deacetylase/CE"/>
</dbReference>
<dbReference type="EMBL" id="JAULRT010000032">
    <property type="protein sequence ID" value="MDO3380875.1"/>
    <property type="molecule type" value="Genomic_DNA"/>
</dbReference>
<evidence type="ECO:0000259" key="2">
    <source>
        <dbReference type="Pfam" id="PF17996"/>
    </source>
</evidence>
<evidence type="ECO:0000259" key="1">
    <source>
        <dbReference type="Pfam" id="PF13472"/>
    </source>
</evidence>
<dbReference type="Pfam" id="PF13472">
    <property type="entry name" value="Lipase_GDSL_2"/>
    <property type="match status" value="1"/>
</dbReference>
<dbReference type="GO" id="GO:0016787">
    <property type="term" value="F:hydrolase activity"/>
    <property type="evidence" value="ECO:0007669"/>
    <property type="project" value="UniProtKB-KW"/>
</dbReference>
<dbReference type="SUPFAM" id="SSF52266">
    <property type="entry name" value="SGNH hydrolase"/>
    <property type="match status" value="1"/>
</dbReference>
<dbReference type="InterPro" id="IPR036514">
    <property type="entry name" value="SGNH_hydro_sf"/>
</dbReference>
<feature type="domain" description="Carbohydrate esterase 2 N-terminal" evidence="2">
    <location>
        <begin position="59"/>
        <end position="168"/>
    </location>
</feature>
<sequence>MTINSSEGLATGFKMRAYHKENAMPTLSLRATVCLCLLFMSAGLCAEQLIAPDQTHFSYRGRIDFAEPAAPVMSWPATRIDAAFRGRSVALVLDDDSGRNFYSAFIDERWNEPVVLDLKPGKHTYPVANNLTGGEHRLTLVKRTEGEEGATRFLGLNLDDEAQMLAAPELPARRIEIYGDSITSGMGNMSPLEGEDGRLEDKNSFMSYGAITARALGADYRAISQSGIGIMVSWFDFTMPDFYDQLTAVGDNDSQWDFSLWTPQVVVINLLQNDSWLVEKRLNPVPTDEQRIQAYYDFIQRIHTRYPEALIVAALGSMDATREGSPWPGYIEAAVARFEQSHPQARLGTVFFPFTGYGQHPRVVHHKANAGRLTQYIKEQMDW</sequence>
<gene>
    <name evidence="3" type="ORF">QWI16_01735</name>
</gene>
<keyword evidence="4" id="KW-1185">Reference proteome</keyword>
<evidence type="ECO:0000313" key="4">
    <source>
        <dbReference type="Proteomes" id="UP001168380"/>
    </source>
</evidence>
<dbReference type="Gene3D" id="2.60.120.260">
    <property type="entry name" value="Galactose-binding domain-like"/>
    <property type="match status" value="1"/>
</dbReference>
<dbReference type="CDD" id="cd01831">
    <property type="entry name" value="Endoglucanase_E_like"/>
    <property type="match status" value="1"/>
</dbReference>
<accession>A0ABT8TB70</accession>
<dbReference type="InterPro" id="IPR037461">
    <property type="entry name" value="CtCE2-like_dom"/>
</dbReference>
<dbReference type="InterPro" id="IPR013830">
    <property type="entry name" value="SGNH_hydro"/>
</dbReference>
<dbReference type="Proteomes" id="UP001168380">
    <property type="component" value="Unassembled WGS sequence"/>
</dbReference>
<name>A0ABT8TB70_9GAMM</name>
<dbReference type="PANTHER" id="PTHR37834">
    <property type="entry name" value="GDSL-LIKE LIPASE/ACYLHYDROLASE DOMAIN PROTEIN (AFU_ORTHOLOGUE AFUA_2G00620)"/>
    <property type="match status" value="1"/>
</dbReference>
<protein>
    <submittedName>
        <fullName evidence="3">SGNH/GDSL hydrolase family protein</fullName>
        <ecNumber evidence="3">3.1.-.-</ecNumber>
    </submittedName>
</protein>
<dbReference type="EC" id="3.1.-.-" evidence="3"/>
<comment type="caution">
    <text evidence="3">The sequence shown here is derived from an EMBL/GenBank/DDBJ whole genome shotgun (WGS) entry which is preliminary data.</text>
</comment>